<dbReference type="GO" id="GO:0005829">
    <property type="term" value="C:cytosol"/>
    <property type="evidence" value="ECO:0007669"/>
    <property type="project" value="TreeGrafter"/>
</dbReference>
<keyword evidence="4 10" id="KW-0547">Nucleotide-binding</keyword>
<evidence type="ECO:0000256" key="6">
    <source>
        <dbReference type="ARBA" id="ARBA00022842"/>
    </source>
</evidence>
<feature type="binding site" evidence="10">
    <location>
        <begin position="6"/>
        <end position="11"/>
    </location>
    <ligand>
        <name>GTP</name>
        <dbReference type="ChEBI" id="CHEBI:37565"/>
    </ligand>
</feature>
<keyword evidence="10" id="KW-0862">Zinc</keyword>
<dbReference type="FunFam" id="2.40.30.10:FF:000075">
    <property type="entry name" value="Translation initiation factor 2 subunit gamma"/>
    <property type="match status" value="1"/>
</dbReference>
<feature type="domain" description="Tr-type G" evidence="11">
    <location>
        <begin position="1"/>
        <end position="190"/>
    </location>
</feature>
<feature type="binding site" evidence="10">
    <location>
        <position position="31"/>
    </location>
    <ligand>
        <name>Mg(2+)</name>
        <dbReference type="ChEBI" id="CHEBI:18420"/>
        <label>2</label>
    </ligand>
</feature>
<sequence length="397" mass="43182">MIGHVDHGKTTLTESLSGTWTDRHSEELRRGVSIRLGYADAIFMKCSSCGTYTTSIEDKCPDCGGELEPLRRISFVDAPGHETLMATMLSGAALMDGAVLVVAADEPCPQPQTKEHLMALEIIGVKNIVVAQTKIELVSKEEAEENYKQIKSFLQGTEVKDAPIIPVSAIHKVNLDRLIEAVEEEIPRKERDLSKPPRMYVARSFDVNRPGTLPEDLKGGVIGGSLLWGRWKIGDEVEVRPGIKIEKGGESHWKSLTSEIVSLRAGEKPVEEATPGGLIGVGTRLDPSYTKADSLAGTVAGEPGTLPPLLDEFTVEANLLKRVVGMKEEKEVEPLRTNEPLMINVGTSTTVGTVTSARDSKAEISLRLPVCADKGTRAALNRRIKGRWRLIGYGTIL</sequence>
<feature type="binding site" evidence="10">
    <location>
        <position position="63"/>
    </location>
    <ligand>
        <name>Zn(2+)</name>
        <dbReference type="ChEBI" id="CHEBI:29105"/>
    </ligand>
</feature>
<feature type="binding site" evidence="10">
    <location>
        <position position="33"/>
    </location>
    <ligand>
        <name>Mg(2+)</name>
        <dbReference type="ChEBI" id="CHEBI:18420"/>
        <label>1</label>
    </ligand>
</feature>
<dbReference type="NCBIfam" id="NF003077">
    <property type="entry name" value="PRK04000.1"/>
    <property type="match status" value="1"/>
</dbReference>
<dbReference type="InterPro" id="IPR044128">
    <property type="entry name" value="eIF2g_GTP-bd"/>
</dbReference>
<comment type="caution">
    <text evidence="12">The sequence shown here is derived from an EMBL/GenBank/DDBJ whole genome shotgun (WGS) entry which is preliminary data.</text>
</comment>
<dbReference type="InterPro" id="IPR050543">
    <property type="entry name" value="eIF2G"/>
</dbReference>
<dbReference type="InterPro" id="IPR000795">
    <property type="entry name" value="T_Tr_GTP-bd_dom"/>
</dbReference>
<dbReference type="SUPFAM" id="SSF50465">
    <property type="entry name" value="EF-Tu/eEF-1alpha/eIF2-gamma C-terminal domain"/>
    <property type="match status" value="1"/>
</dbReference>
<feature type="binding site" evidence="10">
    <location>
        <begin position="168"/>
        <end position="170"/>
    </location>
    <ligand>
        <name>GTP</name>
        <dbReference type="ChEBI" id="CHEBI:37565"/>
    </ligand>
</feature>
<comment type="catalytic activity">
    <reaction evidence="9 10">
        <text>GTP + H2O = GDP + phosphate + H(+)</text>
        <dbReference type="Rhea" id="RHEA:19669"/>
        <dbReference type="ChEBI" id="CHEBI:15377"/>
        <dbReference type="ChEBI" id="CHEBI:15378"/>
        <dbReference type="ChEBI" id="CHEBI:37565"/>
        <dbReference type="ChEBI" id="CHEBI:43474"/>
        <dbReference type="ChEBI" id="CHEBI:58189"/>
        <dbReference type="EC" id="3.6.5.3"/>
    </reaction>
</comment>
<gene>
    <name evidence="10" type="primary">eif2g</name>
    <name evidence="12" type="ORF">AKJ43_03290</name>
</gene>
<dbReference type="Pfam" id="PF09173">
    <property type="entry name" value="eIF2_C"/>
    <property type="match status" value="1"/>
</dbReference>
<dbReference type="CDD" id="cd01888">
    <property type="entry name" value="eIF2_gamma"/>
    <property type="match status" value="1"/>
</dbReference>
<evidence type="ECO:0000256" key="5">
    <source>
        <dbReference type="ARBA" id="ARBA00022801"/>
    </source>
</evidence>
<accession>A0A133V524</accession>
<dbReference type="SUPFAM" id="SSF50447">
    <property type="entry name" value="Translation proteins"/>
    <property type="match status" value="1"/>
</dbReference>
<organism evidence="12 13">
    <name type="scientific">candidate division MSBL1 archaeon SCGC-AAA261D19</name>
    <dbReference type="NCBI Taxonomy" id="1698273"/>
    <lineage>
        <taxon>Archaea</taxon>
        <taxon>Methanobacteriati</taxon>
        <taxon>Methanobacteriota</taxon>
        <taxon>candidate division MSBL1</taxon>
    </lineage>
</organism>
<dbReference type="FunFam" id="2.40.30.10:FF:000009">
    <property type="entry name" value="Eukaryotic translation initiation factor 2 subunit gamma"/>
    <property type="match status" value="1"/>
</dbReference>
<dbReference type="PANTHER" id="PTHR42854">
    <property type="entry name" value="EUKARYOTIC TRANSLATION INITIATION FACTOR 2 SUBUNIT 3 FAMILY MEMBER"/>
    <property type="match status" value="1"/>
</dbReference>
<dbReference type="PROSITE" id="PS51722">
    <property type="entry name" value="G_TR_2"/>
    <property type="match status" value="1"/>
</dbReference>
<reference evidence="12 13" key="1">
    <citation type="journal article" date="2016" name="Sci. Rep.">
        <title>Metabolic traits of an uncultured archaeal lineage -MSBL1- from brine pools of the Red Sea.</title>
        <authorList>
            <person name="Mwirichia R."/>
            <person name="Alam I."/>
            <person name="Rashid M."/>
            <person name="Vinu M."/>
            <person name="Ba-Alawi W."/>
            <person name="Anthony Kamau A."/>
            <person name="Kamanda Ngugi D."/>
            <person name="Goker M."/>
            <person name="Klenk H.P."/>
            <person name="Bajic V."/>
            <person name="Stingl U."/>
        </authorList>
    </citation>
    <scope>NUCLEOTIDE SEQUENCE [LARGE SCALE GENOMIC DNA]</scope>
    <source>
        <strain evidence="12">SCGC-AAA261D19</strain>
    </source>
</reference>
<comment type="similarity">
    <text evidence="10">Belongs to the TRAFAC class translation factor GTPase superfamily. Classic translation factor GTPase family. EIF2G subfamily.</text>
</comment>
<dbReference type="Pfam" id="PF00009">
    <property type="entry name" value="GTP_EFTU"/>
    <property type="match status" value="1"/>
</dbReference>
<dbReference type="InterPro" id="IPR009001">
    <property type="entry name" value="Transl_elong_EF1A/Init_IF2_C"/>
</dbReference>
<dbReference type="GO" id="GO:0046872">
    <property type="term" value="F:metal ion binding"/>
    <property type="evidence" value="ECO:0007669"/>
    <property type="project" value="UniProtKB-KW"/>
</dbReference>
<evidence type="ECO:0000256" key="9">
    <source>
        <dbReference type="ARBA" id="ARBA00048107"/>
    </source>
</evidence>
<dbReference type="InterPro" id="IPR022424">
    <property type="entry name" value="TIF2_gsu"/>
</dbReference>
<evidence type="ECO:0000313" key="12">
    <source>
        <dbReference type="EMBL" id="KXB01545.1"/>
    </source>
</evidence>
<dbReference type="NCBIfam" id="TIGR03680">
    <property type="entry name" value="eif2g_arch"/>
    <property type="match status" value="1"/>
</dbReference>
<name>A0A133V524_9EURY</name>
<dbReference type="GO" id="GO:0003924">
    <property type="term" value="F:GTPase activity"/>
    <property type="evidence" value="ECO:0007669"/>
    <property type="project" value="InterPro"/>
</dbReference>
<comment type="caution">
    <text evidence="10">Lacks conserved residue(s) required for the propagation of feature annotation.</text>
</comment>
<dbReference type="GO" id="GO:0001731">
    <property type="term" value="P:formation of translation preinitiation complex"/>
    <property type="evidence" value="ECO:0007669"/>
    <property type="project" value="TreeGrafter"/>
</dbReference>
<dbReference type="Gene3D" id="2.40.30.10">
    <property type="entry name" value="Translation factors"/>
    <property type="match status" value="2"/>
</dbReference>
<feature type="binding site" evidence="10">
    <location>
        <position position="60"/>
    </location>
    <ligand>
        <name>Zn(2+)</name>
        <dbReference type="ChEBI" id="CHEBI:29105"/>
    </ligand>
</feature>
<dbReference type="PATRIC" id="fig|1698273.3.peg.658"/>
<dbReference type="InterPro" id="IPR044127">
    <property type="entry name" value="eIF2g_dom_2"/>
</dbReference>
<evidence type="ECO:0000259" key="11">
    <source>
        <dbReference type="PROSITE" id="PS51722"/>
    </source>
</evidence>
<dbReference type="CDD" id="cd15490">
    <property type="entry name" value="eIF2_gamma_III"/>
    <property type="match status" value="1"/>
</dbReference>
<dbReference type="GO" id="GO:0000049">
    <property type="term" value="F:tRNA binding"/>
    <property type="evidence" value="ECO:0007669"/>
    <property type="project" value="InterPro"/>
</dbReference>
<dbReference type="EMBL" id="LHXX01000047">
    <property type="protein sequence ID" value="KXB01545.1"/>
    <property type="molecule type" value="Genomic_DNA"/>
</dbReference>
<dbReference type="GO" id="GO:0005525">
    <property type="term" value="F:GTP binding"/>
    <property type="evidence" value="ECO:0007669"/>
    <property type="project" value="UniProtKB-UniRule"/>
</dbReference>
<comment type="subunit">
    <text evidence="10">Heterotrimer composed of an alpha, a beta and a gamma chain.</text>
</comment>
<dbReference type="Proteomes" id="UP000070400">
    <property type="component" value="Unassembled WGS sequence"/>
</dbReference>
<dbReference type="CDD" id="cd03688">
    <property type="entry name" value="eIF2_gamma_II"/>
    <property type="match status" value="1"/>
</dbReference>
<dbReference type="InterPro" id="IPR015256">
    <property type="entry name" value="eIF2g_C"/>
</dbReference>
<keyword evidence="13" id="KW-1185">Reference proteome</keyword>
<proteinExistence type="inferred from homology"/>
<keyword evidence="6 10" id="KW-0460">Magnesium</keyword>
<dbReference type="PANTHER" id="PTHR42854:SF3">
    <property type="entry name" value="EUKARYOTIC TRANSLATION INITIATION FACTOR 2 SUBUNIT 3-RELATED"/>
    <property type="match status" value="1"/>
</dbReference>
<dbReference type="GO" id="GO:0003746">
    <property type="term" value="F:translation elongation factor activity"/>
    <property type="evidence" value="ECO:0007669"/>
    <property type="project" value="UniProtKB-UniRule"/>
</dbReference>
<keyword evidence="3 10" id="KW-0479">Metal-binding</keyword>
<dbReference type="AlphaFoldDB" id="A0A133V524"/>
<dbReference type="InterPro" id="IPR009000">
    <property type="entry name" value="Transl_B-barrel_sf"/>
</dbReference>
<keyword evidence="5 10" id="KW-0378">Hydrolase</keyword>
<evidence type="ECO:0000256" key="7">
    <source>
        <dbReference type="ARBA" id="ARBA00022917"/>
    </source>
</evidence>
<dbReference type="SUPFAM" id="SSF52540">
    <property type="entry name" value="P-loop containing nucleoside triphosphate hydrolases"/>
    <property type="match status" value="1"/>
</dbReference>
<evidence type="ECO:0000256" key="8">
    <source>
        <dbReference type="ARBA" id="ARBA00023134"/>
    </source>
</evidence>
<dbReference type="GO" id="GO:0003743">
    <property type="term" value="F:translation initiation factor activity"/>
    <property type="evidence" value="ECO:0007669"/>
    <property type="project" value="UniProtKB-KW"/>
</dbReference>
<feature type="binding site" evidence="10">
    <location>
        <position position="6"/>
    </location>
    <ligand>
        <name>Mg(2+)</name>
        <dbReference type="ChEBI" id="CHEBI:18420"/>
        <label>2</label>
    </ligand>
</feature>
<comment type="cofactor">
    <cofactor evidence="1 10">
        <name>Mg(2+)</name>
        <dbReference type="ChEBI" id="CHEBI:18420"/>
    </cofactor>
</comment>
<evidence type="ECO:0000256" key="4">
    <source>
        <dbReference type="ARBA" id="ARBA00022741"/>
    </source>
</evidence>
<dbReference type="PRINTS" id="PR00315">
    <property type="entry name" value="ELONGATNFCT"/>
</dbReference>
<evidence type="ECO:0000256" key="3">
    <source>
        <dbReference type="ARBA" id="ARBA00022723"/>
    </source>
</evidence>
<evidence type="ECO:0000256" key="1">
    <source>
        <dbReference type="ARBA" id="ARBA00001946"/>
    </source>
</evidence>
<protein>
    <recommendedName>
        <fullName evidence="10">Translation initiation factor 2 subunit gamma</fullName>
        <ecNumber evidence="10">3.6.5.3</ecNumber>
    </recommendedName>
    <alternativeName>
        <fullName evidence="10">aIF2-gamma</fullName>
    </alternativeName>
    <alternativeName>
        <fullName evidence="10">eIF-2-gamma</fullName>
    </alternativeName>
</protein>
<keyword evidence="2 10" id="KW-0396">Initiation factor</keyword>
<evidence type="ECO:0000256" key="2">
    <source>
        <dbReference type="ARBA" id="ARBA00022540"/>
    </source>
</evidence>
<comment type="function">
    <text evidence="10">eIF-2 functions in the early steps of protein synthesis by forming a ternary complex with GTP and initiator tRNA.</text>
</comment>
<dbReference type="Gene3D" id="3.40.50.300">
    <property type="entry name" value="P-loop containing nucleotide triphosphate hydrolases"/>
    <property type="match status" value="1"/>
</dbReference>
<feature type="binding site" evidence="10">
    <location>
        <position position="49"/>
    </location>
    <ligand>
        <name>Zn(2+)</name>
        <dbReference type="ChEBI" id="CHEBI:29105"/>
    </ligand>
</feature>
<dbReference type="HAMAP" id="MF_00119">
    <property type="entry name" value="eIF_2_gamma"/>
    <property type="match status" value="1"/>
</dbReference>
<keyword evidence="8 10" id="KW-0342">GTP-binding</keyword>
<keyword evidence="7 10" id="KW-0648">Protein biosynthesis</keyword>
<dbReference type="EC" id="3.6.5.3" evidence="10"/>
<dbReference type="InterPro" id="IPR027417">
    <property type="entry name" value="P-loop_NTPase"/>
</dbReference>
<feature type="binding site" evidence="10">
    <location>
        <position position="10"/>
    </location>
    <ligand>
        <name>Mg(2+)</name>
        <dbReference type="ChEBI" id="CHEBI:18420"/>
        <label>1</label>
    </ligand>
</feature>
<feature type="binding site" evidence="10">
    <location>
        <position position="46"/>
    </location>
    <ligand>
        <name>Zn(2+)</name>
        <dbReference type="ChEBI" id="CHEBI:29105"/>
    </ligand>
</feature>
<evidence type="ECO:0000313" key="13">
    <source>
        <dbReference type="Proteomes" id="UP000070400"/>
    </source>
</evidence>
<evidence type="ECO:0000256" key="10">
    <source>
        <dbReference type="HAMAP-Rule" id="MF_00119"/>
    </source>
</evidence>